<evidence type="ECO:0000256" key="5">
    <source>
        <dbReference type="ARBA" id="ARBA00022692"/>
    </source>
</evidence>
<feature type="domain" description="Phorbol-ester/DAG-type" evidence="16">
    <location>
        <begin position="238"/>
        <end position="358"/>
    </location>
</feature>
<proteinExistence type="predicted"/>
<evidence type="ECO:0000256" key="10">
    <source>
        <dbReference type="ARBA" id="ARBA00022989"/>
    </source>
</evidence>
<protein>
    <recommendedName>
        <fullName evidence="14">sn-1-specific diacylglycerol lipase</fullName>
        <ecNumber evidence="14">3.1.1.116</ecNumber>
    </recommendedName>
</protein>
<dbReference type="GO" id="GO:0016042">
    <property type="term" value="P:lipid catabolic process"/>
    <property type="evidence" value="ECO:0007669"/>
    <property type="project" value="UniProtKB-KW"/>
</dbReference>
<keyword evidence="3" id="KW-1003">Cell membrane</keyword>
<evidence type="ECO:0000256" key="12">
    <source>
        <dbReference type="ARBA" id="ARBA00023136"/>
    </source>
</evidence>
<evidence type="ECO:0000256" key="14">
    <source>
        <dbReference type="ARBA" id="ARBA00026104"/>
    </source>
</evidence>
<evidence type="ECO:0000313" key="17">
    <source>
        <dbReference type="EMBL" id="KPA84243.1"/>
    </source>
</evidence>
<feature type="compositionally biased region" description="Polar residues" evidence="15">
    <location>
        <begin position="902"/>
        <end position="912"/>
    </location>
</feature>
<evidence type="ECO:0000259" key="16">
    <source>
        <dbReference type="PROSITE" id="PS50081"/>
    </source>
</evidence>
<keyword evidence="18" id="KW-1185">Reference proteome</keyword>
<keyword evidence="11" id="KW-0443">Lipid metabolism</keyword>
<evidence type="ECO:0000256" key="3">
    <source>
        <dbReference type="ARBA" id="ARBA00022475"/>
    </source>
</evidence>
<comment type="caution">
    <text evidence="17">The sequence shown here is derived from an EMBL/GenBank/DDBJ whole genome shotgun (WGS) entry which is preliminary data.</text>
</comment>
<keyword evidence="10" id="KW-1133">Transmembrane helix</keyword>
<feature type="compositionally biased region" description="Polar residues" evidence="15">
    <location>
        <begin position="39"/>
        <end position="60"/>
    </location>
</feature>
<comment type="cofactor">
    <cofactor evidence="1">
        <name>Ca(2+)</name>
        <dbReference type="ChEBI" id="CHEBI:29108"/>
    </cofactor>
</comment>
<feature type="compositionally biased region" description="Low complexity" evidence="15">
    <location>
        <begin position="215"/>
        <end position="230"/>
    </location>
</feature>
<dbReference type="InterPro" id="IPR052214">
    <property type="entry name" value="DAG_Lipase-Related"/>
</dbReference>
<dbReference type="Pfam" id="PF01764">
    <property type="entry name" value="Lipase_3"/>
    <property type="match status" value="1"/>
</dbReference>
<feature type="region of interest" description="Disordered" evidence="15">
    <location>
        <begin position="730"/>
        <end position="763"/>
    </location>
</feature>
<dbReference type="GO" id="GO:0016298">
    <property type="term" value="F:lipase activity"/>
    <property type="evidence" value="ECO:0007669"/>
    <property type="project" value="TreeGrafter"/>
</dbReference>
<gene>
    <name evidence="17" type="ORF">ABB37_02286</name>
</gene>
<dbReference type="InterPro" id="IPR029058">
    <property type="entry name" value="AB_hydrolase_fold"/>
</dbReference>
<feature type="region of interest" description="Disordered" evidence="15">
    <location>
        <begin position="1"/>
        <end position="80"/>
    </location>
</feature>
<dbReference type="RefSeq" id="XP_015662682.1">
    <property type="nucleotide sequence ID" value="XM_015799204.1"/>
</dbReference>
<evidence type="ECO:0000313" key="18">
    <source>
        <dbReference type="Proteomes" id="UP000037923"/>
    </source>
</evidence>
<evidence type="ECO:0000256" key="1">
    <source>
        <dbReference type="ARBA" id="ARBA00001913"/>
    </source>
</evidence>
<keyword evidence="6" id="KW-0479">Metal-binding</keyword>
<dbReference type="InterPro" id="IPR002921">
    <property type="entry name" value="Fungal_lipase-type"/>
</dbReference>
<feature type="compositionally biased region" description="Polar residues" evidence="15">
    <location>
        <begin position="132"/>
        <end position="141"/>
    </location>
</feature>
<feature type="region of interest" description="Disordered" evidence="15">
    <location>
        <begin position="103"/>
        <end position="141"/>
    </location>
</feature>
<dbReference type="OrthoDB" id="426718at2759"/>
<dbReference type="InterPro" id="IPR002219">
    <property type="entry name" value="PKC_DAG/PE"/>
</dbReference>
<dbReference type="Proteomes" id="UP000037923">
    <property type="component" value="Unassembled WGS sequence"/>
</dbReference>
<feature type="region of interest" description="Disordered" evidence="15">
    <location>
        <begin position="1192"/>
        <end position="1223"/>
    </location>
</feature>
<evidence type="ECO:0000256" key="4">
    <source>
        <dbReference type="ARBA" id="ARBA00022553"/>
    </source>
</evidence>
<reference evidence="17 18" key="1">
    <citation type="submission" date="2015-07" db="EMBL/GenBank/DDBJ databases">
        <title>High-quality genome of monoxenous trypanosomatid Leptomonas pyrrhocoris.</title>
        <authorList>
            <person name="Flegontov P."/>
            <person name="Butenko A."/>
            <person name="Firsov S."/>
            <person name="Vlcek C."/>
            <person name="Logacheva M.D."/>
            <person name="Field M."/>
            <person name="Filatov D."/>
            <person name="Flegontova O."/>
            <person name="Gerasimov E."/>
            <person name="Jackson A.P."/>
            <person name="Kelly S."/>
            <person name="Opperdoes F."/>
            <person name="O'Reilly A."/>
            <person name="Votypka J."/>
            <person name="Yurchenko V."/>
            <person name="Lukes J."/>
        </authorList>
    </citation>
    <scope>NUCLEOTIDE SEQUENCE [LARGE SCALE GENOMIC DNA]</scope>
    <source>
        <strain evidence="17">H10</strain>
    </source>
</reference>
<dbReference type="RefSeq" id="XP_015662681.1">
    <property type="nucleotide sequence ID" value="XM_015799203.1"/>
</dbReference>
<keyword evidence="7" id="KW-0378">Hydrolase</keyword>
<comment type="subcellular location">
    <subcellularLocation>
        <location evidence="2">Cell membrane</location>
        <topology evidence="2">Multi-pass membrane protein</topology>
    </subcellularLocation>
</comment>
<dbReference type="VEuPathDB" id="TriTrypDB:LpyrH10_03_4370"/>
<sequence>MDKTTDVDALTDRPSPSPFSATAADVAAAPREVAGARSSPMSSRTAVTGGSPAAASTTNGAHHGTAVPPPNATATRQEISSASSDFFKLLNQQKESLMALFNSSEKKESTQTTANAPSSSPSSVNEVPTGGSPCSATPESNSAVLNDAATQMSAHTASVTQANVDAPPPAFSDDHSVEDFFSCFAIPGTYTDADTVLERHAARLGATEPTHDTPLKTAADAAASTTEATTSPVLPSHVHQLRPTQFFVPTLCEVCRRTMLDTKVWPPPSSSAKAAPSFFSKLLRSPTTEPLPATHASTLSAEAQKMFATPSSTTAATTAASPVQQPFLGFGSEGYHCDVCDVALHLQCLRTMRETQACEVLAPAAHAIPEATAKTDATSSTTNDNSSSSSSSFTWDSAKALLGGYLDPNGGAYSRKDANVRFVLSGVFGLLDTVATRYPNLTPLTFVKRRQAIQDLSEAHQVLYAACTSSLQDSELMQAISWDTIRDKETQRTAGSKNKNQRRHGDDADDDGAAAAAAEQLPSVSMLTREMRSLKMDTSLLSQLTSSLTGTTISPANKSSNSTALNLNSFLPGFAKLRTEEPIGRGAAFPVQLLLWRALRYATAVYGEVYRRGSLSSTVSAALLFTVNRSSVNVSKTANDAAVTALLELPASSLRLSRWASKATEPSYVLLVDHGLGHIVVAFRGTLNTYDIMTDLAAVGVPFCGGYAHQGAAHVVNALFDHRASQRATGQPLTPATAAAATTTSATTTTTTNTTSPPSSSCVTATEGVEVKNEKDSTGKVRVVLKPYALRALETPDGLLDGLEQLAEEYPTYSILVTGHSLGGGVAVLFATRLHHDRALRESLLRRIHVIAFAPMPTLSLPAASCFDGVSCELADGGVSRTPPPSNPRQQQQADRVCVGDSSPQLTHATAGTSSTFFQPSLSSSSFTPAESRDGVRQACFPVWSVVNGFDCVPRLQVNTIDRLLRQIIGPQVAARATTSSTAGQPQQQQQQKTQPPQKSSSRATAAMMRQRCRGEGRDGAWTEENTDAAAVEMQEIPTRCATQDTNERAVPAEVRAATAAMATSFDDETKSKAAVELHGLSLLASSFSTTTGAQATREGVALGGATTAATAADSASAAAILPGCGTRAANAAPPAAAATTSASSSTECARTQQKYHDEPAWVSDARAGFAPSAVQQKDVVVKDHRASVRAEEGTSACADSDPVPTAAAEGGTDAPAANSADACGEHDLSHELHHPGRVLLLTSPWETTQNRLVDVPRGHPVMHEFFLMKYMLLQHTVDAYCGSLAEMHRQQKKLKR</sequence>
<dbReference type="Gene3D" id="3.40.50.1820">
    <property type="entry name" value="alpha/beta hydrolase"/>
    <property type="match status" value="1"/>
</dbReference>
<keyword evidence="5" id="KW-0812">Transmembrane</keyword>
<evidence type="ECO:0000256" key="15">
    <source>
        <dbReference type="SAM" id="MobiDB-lite"/>
    </source>
</evidence>
<keyword evidence="12" id="KW-0472">Membrane</keyword>
<dbReference type="PANTHER" id="PTHR45792">
    <property type="entry name" value="DIACYLGLYCEROL LIPASE HOMOLOG-RELATED"/>
    <property type="match status" value="1"/>
</dbReference>
<dbReference type="EC" id="3.1.1.116" evidence="14"/>
<evidence type="ECO:0000256" key="8">
    <source>
        <dbReference type="ARBA" id="ARBA00022837"/>
    </source>
</evidence>
<evidence type="ECO:0000256" key="13">
    <source>
        <dbReference type="ARBA" id="ARBA00024531"/>
    </source>
</evidence>
<evidence type="ECO:0000256" key="2">
    <source>
        <dbReference type="ARBA" id="ARBA00004651"/>
    </source>
</evidence>
<feature type="compositionally biased region" description="Low complexity" evidence="15">
    <location>
        <begin position="1205"/>
        <end position="1218"/>
    </location>
</feature>
<evidence type="ECO:0000256" key="6">
    <source>
        <dbReference type="ARBA" id="ARBA00022723"/>
    </source>
</evidence>
<dbReference type="GO" id="GO:0046872">
    <property type="term" value="F:metal ion binding"/>
    <property type="evidence" value="ECO:0007669"/>
    <property type="project" value="UniProtKB-KW"/>
</dbReference>
<feature type="compositionally biased region" description="Low complexity" evidence="15">
    <location>
        <begin position="977"/>
        <end position="1002"/>
    </location>
</feature>
<feature type="region of interest" description="Disordered" evidence="15">
    <location>
        <begin position="208"/>
        <end position="231"/>
    </location>
</feature>
<dbReference type="SUPFAM" id="SSF53474">
    <property type="entry name" value="alpha/beta-Hydrolases"/>
    <property type="match status" value="1"/>
</dbReference>
<dbReference type="GeneID" id="26902581"/>
<feature type="region of interest" description="Disordered" evidence="15">
    <location>
        <begin position="976"/>
        <end position="1021"/>
    </location>
</feature>
<feature type="compositionally biased region" description="Low complexity" evidence="15">
    <location>
        <begin position="21"/>
        <end position="36"/>
    </location>
</feature>
<dbReference type="PROSITE" id="PS50081">
    <property type="entry name" value="ZF_DAG_PE_2"/>
    <property type="match status" value="1"/>
</dbReference>
<keyword evidence="9" id="KW-0442">Lipid degradation</keyword>
<feature type="compositionally biased region" description="Low complexity" evidence="15">
    <location>
        <begin position="734"/>
        <end position="763"/>
    </location>
</feature>
<feature type="compositionally biased region" description="Low complexity" evidence="15">
    <location>
        <begin position="913"/>
        <end position="928"/>
    </location>
</feature>
<evidence type="ECO:0000256" key="7">
    <source>
        <dbReference type="ARBA" id="ARBA00022801"/>
    </source>
</evidence>
<keyword evidence="8" id="KW-0106">Calcium</keyword>
<evidence type="ECO:0000256" key="11">
    <source>
        <dbReference type="ARBA" id="ARBA00023098"/>
    </source>
</evidence>
<evidence type="ECO:0000256" key="9">
    <source>
        <dbReference type="ARBA" id="ARBA00022963"/>
    </source>
</evidence>
<feature type="region of interest" description="Disordered" evidence="15">
    <location>
        <begin position="372"/>
        <end position="392"/>
    </location>
</feature>
<dbReference type="PANTHER" id="PTHR45792:SF8">
    <property type="entry name" value="DIACYLGLYCEROL LIPASE-ALPHA"/>
    <property type="match status" value="1"/>
</dbReference>
<dbReference type="EMBL" id="LGTL01000003">
    <property type="protein sequence ID" value="KPA84242.1"/>
    <property type="molecule type" value="Genomic_DNA"/>
</dbReference>
<accession>A0A0M9G7N9</accession>
<keyword evidence="4" id="KW-0597">Phosphoprotein</keyword>
<dbReference type="Gene3D" id="3.30.60.20">
    <property type="match status" value="1"/>
</dbReference>
<dbReference type="OMA" id="PVMHELF"/>
<feature type="region of interest" description="Disordered" evidence="15">
    <location>
        <begin position="877"/>
        <end position="929"/>
    </location>
</feature>
<dbReference type="EMBL" id="LGTL01000003">
    <property type="protein sequence ID" value="KPA84243.1"/>
    <property type="molecule type" value="Genomic_DNA"/>
</dbReference>
<feature type="region of interest" description="Disordered" evidence="15">
    <location>
        <begin position="490"/>
        <end position="515"/>
    </location>
</feature>
<organism evidence="17 18">
    <name type="scientific">Leptomonas pyrrhocoris</name>
    <name type="common">Firebug parasite</name>
    <dbReference type="NCBI Taxonomy" id="157538"/>
    <lineage>
        <taxon>Eukaryota</taxon>
        <taxon>Discoba</taxon>
        <taxon>Euglenozoa</taxon>
        <taxon>Kinetoplastea</taxon>
        <taxon>Metakinetoplastina</taxon>
        <taxon>Trypanosomatida</taxon>
        <taxon>Trypanosomatidae</taxon>
        <taxon>Leishmaniinae</taxon>
        <taxon>Leptomonas</taxon>
    </lineage>
</organism>
<comment type="catalytic activity">
    <reaction evidence="13">
        <text>a 1,2-diacyl-sn-glycerol + H2O = a 2-acylglycerol + a fatty acid + H(+)</text>
        <dbReference type="Rhea" id="RHEA:33275"/>
        <dbReference type="ChEBI" id="CHEBI:15377"/>
        <dbReference type="ChEBI" id="CHEBI:15378"/>
        <dbReference type="ChEBI" id="CHEBI:17389"/>
        <dbReference type="ChEBI" id="CHEBI:17815"/>
        <dbReference type="ChEBI" id="CHEBI:28868"/>
        <dbReference type="EC" id="3.1.1.116"/>
    </reaction>
    <physiologicalReaction direction="left-to-right" evidence="13">
        <dbReference type="Rhea" id="RHEA:33276"/>
    </physiologicalReaction>
</comment>
<dbReference type="GO" id="GO:0005886">
    <property type="term" value="C:plasma membrane"/>
    <property type="evidence" value="ECO:0007669"/>
    <property type="project" value="UniProtKB-SubCell"/>
</dbReference>
<name>A0A0M9G7N9_LEPPY</name>